<feature type="domain" description="Tape measure protein N-terminal" evidence="1">
    <location>
        <begin position="106"/>
        <end position="272"/>
    </location>
</feature>
<dbReference type="eggNOG" id="COG3941">
    <property type="taxonomic scope" value="Bacteria"/>
</dbReference>
<accession>C7R267</accession>
<gene>
    <name evidence="2" type="ordered locus">Jden_2320</name>
</gene>
<keyword evidence="3" id="KW-1185">Reference proteome</keyword>
<dbReference type="RefSeq" id="WP_015772567.1">
    <property type="nucleotide sequence ID" value="NC_013174.1"/>
</dbReference>
<dbReference type="EMBL" id="CP001706">
    <property type="protein sequence ID" value="ACV09955.1"/>
    <property type="molecule type" value="Genomic_DNA"/>
</dbReference>
<proteinExistence type="predicted"/>
<evidence type="ECO:0000313" key="2">
    <source>
        <dbReference type="EMBL" id="ACV09955.1"/>
    </source>
</evidence>
<reference evidence="2 3" key="1">
    <citation type="journal article" date="2009" name="Stand. Genomic Sci.">
        <title>Complete genome sequence of Jonesia denitrificans type strain (Prevot 55134).</title>
        <authorList>
            <person name="Pukall R."/>
            <person name="Gehrich-Schroter G."/>
            <person name="Lapidus A."/>
            <person name="Nolan M."/>
            <person name="Glavina Del Rio T."/>
            <person name="Lucas S."/>
            <person name="Chen F."/>
            <person name="Tice H."/>
            <person name="Pitluck S."/>
            <person name="Cheng J.F."/>
            <person name="Copeland A."/>
            <person name="Saunders E."/>
            <person name="Brettin T."/>
            <person name="Detter J.C."/>
            <person name="Bruce D."/>
            <person name="Goodwin L."/>
            <person name="Pati A."/>
            <person name="Ivanova N."/>
            <person name="Mavromatis K."/>
            <person name="Ovchinnikova G."/>
            <person name="Chen A."/>
            <person name="Palaniappan K."/>
            <person name="Land M."/>
            <person name="Hauser L."/>
            <person name="Chang Y.J."/>
            <person name="Jeffries C.D."/>
            <person name="Chain P."/>
            <person name="Goker M."/>
            <person name="Bristow J."/>
            <person name="Eisen J.A."/>
            <person name="Markowitz V."/>
            <person name="Hugenholtz P."/>
            <person name="Kyrpides N.C."/>
            <person name="Klenk H.P."/>
            <person name="Han C."/>
        </authorList>
    </citation>
    <scope>NUCLEOTIDE SEQUENCE [LARGE SCALE GENOMIC DNA]</scope>
    <source>
        <strain evidence="3">ATCC 14870 / DSM 20603 / BCRC 15368 / CIP 55.134 / JCM 11481 / NBRC 15587 / NCTC 10816 / Prevot 55134</strain>
    </source>
</reference>
<dbReference type="eggNOG" id="COG5412">
    <property type="taxonomic scope" value="Bacteria"/>
</dbReference>
<dbReference type="HOGENOM" id="CLU_015181_0_0_11"/>
<evidence type="ECO:0000313" key="3">
    <source>
        <dbReference type="Proteomes" id="UP000000628"/>
    </source>
</evidence>
<dbReference type="Proteomes" id="UP000000628">
    <property type="component" value="Chromosome"/>
</dbReference>
<dbReference type="NCBIfam" id="TIGR02675">
    <property type="entry name" value="tape_meas_nterm"/>
    <property type="match status" value="1"/>
</dbReference>
<protein>
    <submittedName>
        <fullName evidence="2">Phage tape measure protein</fullName>
    </submittedName>
</protein>
<name>C7R267_JONDD</name>
<evidence type="ECO:0000259" key="1">
    <source>
        <dbReference type="Pfam" id="PF20155"/>
    </source>
</evidence>
<dbReference type="Pfam" id="PF20155">
    <property type="entry name" value="TMP_3"/>
    <property type="match status" value="1"/>
</dbReference>
<sequence>MSTELATAYLTLIPSLKGASKQISSELAGVNVSGAGAKMGKNLSGGISKGMNLQIIGARLQDLGANISRVGDSLTNSITKPAVGAAAAVGGIAIALGFKRLVGIDTARAKLMALGHDGESITDIMNSALESVKGTSYGLGDAATIAASAVAAGVTAGEDLTKYLSSTADAAAVAGTSLSEMGYIFNQVQTGTVAYTDSLNQLADRGIPIYQWLADELNVTAGEVKKLASEGKISSEEFFKAIDKNIAGAARTIGQNSVMGAWENTKAALGRLGAAFLGAGEDGGGFFGQIQPLLVELMGKMDELAPKAEELGRKFGEFFETLVGHIRSAVSWWESLDQKTQSTILKMVGIAVVLGPVLKIVGSLTSGVGLLLTSFGRLGGSMGSASAGATGLGSAVSRLAGPIALVVAAIAGMWTNSEKFRTSVEALGASAATAFEEVYAALQPTLALIGEQWGPLMKSLGDSMADVFESLLPTIESVVSALGTVIEALTPVINFLLLTFIGALGSAAQTVSQVITYISGTVQWLAGNLQDYVNMISALFRGDWSAAWGYAKSIASRNLQQLKDTVKVVWDIIVGYFRTAGAQVEAITGVSISDVKAAFSRGLTNMKKAALDRLNAIVNDFRNFKSRVKAAFGNPSGLLRGVGRAIIDGLWAGIKSGIGKIEAGLRDLTSKIPDWKGPKEKDRKLLTEAGRLIIGGFREGLESQYSGVRDSLFGFTDSLVGGVSGVSGPRMVVSGMPASGPVIAGPSGSRGSRSDLDYLADRIVDGLSGIAAASGMSADLLGGSRRRVRAGF</sequence>
<dbReference type="OrthoDB" id="177147at2"/>
<organism evidence="2 3">
    <name type="scientific">Jonesia denitrificans (strain ATCC 14870 / DSM 20603 / BCRC 15368 / CIP 55.134 / JCM 11481 / NBRC 15587 / NCTC 10816 / Prevot 55134)</name>
    <name type="common">Listeria denitrificans</name>
    <dbReference type="NCBI Taxonomy" id="471856"/>
    <lineage>
        <taxon>Bacteria</taxon>
        <taxon>Bacillati</taxon>
        <taxon>Actinomycetota</taxon>
        <taxon>Actinomycetes</taxon>
        <taxon>Micrococcales</taxon>
        <taxon>Jonesiaceae</taxon>
        <taxon>Jonesia</taxon>
    </lineage>
</organism>
<dbReference type="InterPro" id="IPR013491">
    <property type="entry name" value="Tape_meas_N"/>
</dbReference>
<dbReference type="STRING" id="471856.Jden_2320"/>
<dbReference type="KEGG" id="jde:Jden_2320"/>
<dbReference type="AlphaFoldDB" id="C7R267"/>